<comment type="similarity">
    <text evidence="2">Belongs to the CLASP family.</text>
</comment>
<feature type="domain" description="TOG" evidence="8">
    <location>
        <begin position="50"/>
        <end position="271"/>
    </location>
</feature>
<dbReference type="PANTHER" id="PTHR21567">
    <property type="entry name" value="CLASP"/>
    <property type="match status" value="1"/>
</dbReference>
<evidence type="ECO:0000256" key="7">
    <source>
        <dbReference type="SAM" id="MobiDB-lite"/>
    </source>
</evidence>
<feature type="compositionally biased region" description="Basic and acidic residues" evidence="7">
    <location>
        <begin position="1004"/>
        <end position="1022"/>
    </location>
</feature>
<feature type="domain" description="TOG" evidence="8">
    <location>
        <begin position="358"/>
        <end position="593"/>
    </location>
</feature>
<keyword evidence="6" id="KW-0131">Cell cycle</keyword>
<evidence type="ECO:0000256" key="2">
    <source>
        <dbReference type="ARBA" id="ARBA00009549"/>
    </source>
</evidence>
<feature type="region of interest" description="Disordered" evidence="7">
    <location>
        <begin position="674"/>
        <end position="729"/>
    </location>
</feature>
<dbReference type="SUPFAM" id="SSF48371">
    <property type="entry name" value="ARM repeat"/>
    <property type="match status" value="1"/>
</dbReference>
<dbReference type="GO" id="GO:0051301">
    <property type="term" value="P:cell division"/>
    <property type="evidence" value="ECO:0007669"/>
    <property type="project" value="UniProtKB-KW"/>
</dbReference>
<dbReference type="STRING" id="294746.A5DIK6"/>
<dbReference type="GO" id="GO:1990023">
    <property type="term" value="C:mitotic spindle midzone"/>
    <property type="evidence" value="ECO:0007669"/>
    <property type="project" value="TreeGrafter"/>
</dbReference>
<comment type="subcellular location">
    <subcellularLocation>
        <location evidence="1">Cytoplasm</location>
        <location evidence="1">Cytoskeleton</location>
        <location evidence="1">Spindle</location>
    </subcellularLocation>
</comment>
<dbReference type="GO" id="GO:0090307">
    <property type="term" value="P:mitotic spindle assembly"/>
    <property type="evidence" value="ECO:0007669"/>
    <property type="project" value="TreeGrafter"/>
</dbReference>
<feature type="compositionally biased region" description="Low complexity" evidence="7">
    <location>
        <begin position="292"/>
        <end position="321"/>
    </location>
</feature>
<dbReference type="eggNOG" id="ENOG502QT5T">
    <property type="taxonomic scope" value="Eukaryota"/>
</dbReference>
<sequence length="1400" mass="157853">MEVGLRSVQFSHKSMGRPHNARRNVNMQSFKTINSYTFHHKSEQDQHFKMVPGDRLVQIVRSEVPASHKLAAIVDLKTHIKTNHVNMTQVHFYIEALSLAVDIPDHGISSNAFSTLSHLVKRISIQDSTGSILESHASLILPSIITRLGDSRSSSRTAAKNALEAFWLSKPAKVEQYLRDIGLAHRNSTIACECVSWLRHIFSITPHFKLTSFLPTLVSLLTKNSQQLQNEVCALLQSYYKLKHNKIFQIDLLKEFENQNIPSDVQNSMLPDIAPYIKPEPTVKSHSAPIKPTRSTSIRTSRPPSRASSLIRSSSTSSNLSGHRTLTVEKIPETVSEILASLPGYGVDFNISAKNVTDYHDLHEQFQSPAFQGKETEFNWTAREKYIVNLRAIIRGNALKHYQDDLISCIKESSENIIKAATSLRTTLSTNGCQLVKEIAIMLGTNADPLIDCFMSTFMKLCSSTKNITSNNANIVLCALFSNCSFNSKIMVRALMASSEKNAQPRTFSGIWLQIFVTRFQSALHQNTQNKVTGVELCQTTLMKILKDPNPTVRTSAKTAYWCFANEFPEEAQVLLSKLDTNTVRALQRSKPSTPVSAPSHAATNGPASTQPSTFRKTEFRESSNKPHIASKMTANLTMENNYRDKLSNAIPERVVAEPIPSNQPRKWTAKLHTQSPVERSWNNTPEIATPAQKTPEAPKSVSPIPYSDEGQKNVTDGTVDADHDSPMKNGDQDKDIILNFLSSFDDTILAEGVGLLKFAIIAEEELSQEFPALLAKISNRDPSKLERLFTVSDEFYKKSFRLFSLSDYLRLSFVFIDNIDSSFVSFMISQASSEELFDCIIRILSYTTDRTNIVEGDGVMRQVIRYKQRLWRSMFNFLTLGLDKMAISDGNFRMLSAGLFEVFLLVQHTPLYEVVKGLLRKLYPINRTLFTSELQSTSPTIISEVERTVGIDNTLSLSNGQDFTQYTSVMELTKVNPVDVLSRLSPVKDFDNFSTLMEIKEGEKDSDCEMHDDPEVKETESKVLGSTPNFSEPEERLHSDHDVNVFVDQDGLRRSDMFAKFSQSATPSSGLVDGLASVQLSENEDGRVSLIQDFIEKVDPLKRLSSKRRSVSIYEDNNDFGSPQKVKEHSYSTFNWFNFQVARAANTSCYNFIPENDVSHFQKLCSRLESKTIEGSDFMFLLNLLQSSVYRGSEFYDYFQQEGFEVLVSSLWKFLGDQDLSSSLKLQGLIIVKQLLVNREPMEIQNLWRSLVLLSVETSAQDELYHGIRETFDEMLSGLYATQSLLMLVVQTAKEPQLVDSTRVFVYDCLFKTLNASSNSAFWTNTLLIEVDLSLRHFMDSDIVDVRRYVMLSYGILHKIIRSRQAAPIASNDKPVITHDILDGMTGPQQKLVCYYSQS</sequence>
<dbReference type="GO" id="GO:0005876">
    <property type="term" value="C:spindle microtubule"/>
    <property type="evidence" value="ECO:0007669"/>
    <property type="project" value="TreeGrafter"/>
</dbReference>
<dbReference type="InterPro" id="IPR024395">
    <property type="entry name" value="CLASP_N_dom"/>
</dbReference>
<accession>A5DIK6</accession>
<evidence type="ECO:0000256" key="4">
    <source>
        <dbReference type="ARBA" id="ARBA00022618"/>
    </source>
</evidence>
<dbReference type="EMBL" id="CH408157">
    <property type="protein sequence ID" value="EDK39009.2"/>
    <property type="molecule type" value="Genomic_DNA"/>
</dbReference>
<dbReference type="HOGENOM" id="CLU_261691_0_0_1"/>
<dbReference type="Gene3D" id="1.25.10.10">
    <property type="entry name" value="Leucine-rich Repeat Variant"/>
    <property type="match status" value="2"/>
</dbReference>
<dbReference type="PANTHER" id="PTHR21567:SF9">
    <property type="entry name" value="CLIP-ASSOCIATING PROTEIN"/>
    <property type="match status" value="1"/>
</dbReference>
<keyword evidence="10" id="KW-1185">Reference proteome</keyword>
<dbReference type="KEGG" id="pgu:PGUG_03107"/>
<dbReference type="OrthoDB" id="46159at2759"/>
<evidence type="ECO:0000259" key="8">
    <source>
        <dbReference type="SMART" id="SM01349"/>
    </source>
</evidence>
<proteinExistence type="inferred from homology"/>
<feature type="compositionally biased region" description="Polar residues" evidence="7">
    <location>
        <begin position="674"/>
        <end position="687"/>
    </location>
</feature>
<feature type="region of interest" description="Disordered" evidence="7">
    <location>
        <begin position="1004"/>
        <end position="1037"/>
    </location>
</feature>
<evidence type="ECO:0000256" key="6">
    <source>
        <dbReference type="ARBA" id="ARBA00022776"/>
    </source>
</evidence>
<dbReference type="OMA" id="AKECYWC"/>
<feature type="compositionally biased region" description="Polar residues" evidence="7">
    <location>
        <begin position="588"/>
        <end position="615"/>
    </location>
</feature>
<evidence type="ECO:0000313" key="9">
    <source>
        <dbReference type="EMBL" id="EDK39009.2"/>
    </source>
</evidence>
<feature type="compositionally biased region" description="Basic and acidic residues" evidence="7">
    <location>
        <begin position="616"/>
        <end position="625"/>
    </location>
</feature>
<dbReference type="VEuPathDB" id="FungiDB:PGUG_03107"/>
<dbReference type="GeneID" id="5127155"/>
<dbReference type="InParanoid" id="A5DIK6"/>
<dbReference type="GO" id="GO:0060172">
    <property type="term" value="P:astral microtubule depolymerization"/>
    <property type="evidence" value="ECO:0007669"/>
    <property type="project" value="TreeGrafter"/>
</dbReference>
<dbReference type="GO" id="GO:0005881">
    <property type="term" value="C:cytoplasmic microtubule"/>
    <property type="evidence" value="ECO:0007669"/>
    <property type="project" value="TreeGrafter"/>
</dbReference>
<dbReference type="GO" id="GO:0005815">
    <property type="term" value="C:microtubule organizing center"/>
    <property type="evidence" value="ECO:0007669"/>
    <property type="project" value="TreeGrafter"/>
</dbReference>
<dbReference type="RefSeq" id="XP_001485378.2">
    <property type="nucleotide sequence ID" value="XM_001485328.1"/>
</dbReference>
<evidence type="ECO:0000256" key="5">
    <source>
        <dbReference type="ARBA" id="ARBA00022701"/>
    </source>
</evidence>
<dbReference type="SMART" id="SM01349">
    <property type="entry name" value="TOG"/>
    <property type="match status" value="2"/>
</dbReference>
<dbReference type="Pfam" id="PF12348">
    <property type="entry name" value="CLASP_N"/>
    <property type="match status" value="2"/>
</dbReference>
<dbReference type="GO" id="GO:0008017">
    <property type="term" value="F:microtubule binding"/>
    <property type="evidence" value="ECO:0007669"/>
    <property type="project" value="TreeGrafter"/>
</dbReference>
<dbReference type="Proteomes" id="UP000001997">
    <property type="component" value="Unassembled WGS sequence"/>
</dbReference>
<name>A5DIK6_PICGU</name>
<feature type="region of interest" description="Disordered" evidence="7">
    <location>
        <begin position="280"/>
        <end position="325"/>
    </location>
</feature>
<keyword evidence="4" id="KW-0132">Cell division</keyword>
<evidence type="ECO:0000313" key="10">
    <source>
        <dbReference type="Proteomes" id="UP000001997"/>
    </source>
</evidence>
<organism evidence="9 10">
    <name type="scientific">Meyerozyma guilliermondii (strain ATCC 6260 / CBS 566 / DSM 6381 / JCM 1539 / NBRC 10279 / NRRL Y-324)</name>
    <name type="common">Yeast</name>
    <name type="synonym">Candida guilliermondii</name>
    <dbReference type="NCBI Taxonomy" id="294746"/>
    <lineage>
        <taxon>Eukaryota</taxon>
        <taxon>Fungi</taxon>
        <taxon>Dikarya</taxon>
        <taxon>Ascomycota</taxon>
        <taxon>Saccharomycotina</taxon>
        <taxon>Pichiomycetes</taxon>
        <taxon>Debaryomycetaceae</taxon>
        <taxon>Meyerozyma</taxon>
    </lineage>
</organism>
<feature type="region of interest" description="Disordered" evidence="7">
    <location>
        <begin position="588"/>
        <end position="626"/>
    </location>
</feature>
<dbReference type="InterPro" id="IPR011989">
    <property type="entry name" value="ARM-like"/>
</dbReference>
<keyword evidence="5" id="KW-0493">Microtubule</keyword>
<dbReference type="InterPro" id="IPR034085">
    <property type="entry name" value="TOG"/>
</dbReference>
<gene>
    <name evidence="9" type="ORF">PGUG_03107</name>
</gene>
<keyword evidence="6" id="KW-0498">Mitosis</keyword>
<dbReference type="InterPro" id="IPR016024">
    <property type="entry name" value="ARM-type_fold"/>
</dbReference>
<evidence type="ECO:0000256" key="3">
    <source>
        <dbReference type="ARBA" id="ARBA00016012"/>
    </source>
</evidence>
<reference evidence="9 10" key="1">
    <citation type="journal article" date="2009" name="Nature">
        <title>Evolution of pathogenicity and sexual reproduction in eight Candida genomes.</title>
        <authorList>
            <person name="Butler G."/>
            <person name="Rasmussen M.D."/>
            <person name="Lin M.F."/>
            <person name="Santos M.A."/>
            <person name="Sakthikumar S."/>
            <person name="Munro C.A."/>
            <person name="Rheinbay E."/>
            <person name="Grabherr M."/>
            <person name="Forche A."/>
            <person name="Reedy J.L."/>
            <person name="Agrafioti I."/>
            <person name="Arnaud M.B."/>
            <person name="Bates S."/>
            <person name="Brown A.J."/>
            <person name="Brunke S."/>
            <person name="Costanzo M.C."/>
            <person name="Fitzpatrick D.A."/>
            <person name="de Groot P.W."/>
            <person name="Harris D."/>
            <person name="Hoyer L.L."/>
            <person name="Hube B."/>
            <person name="Klis F.M."/>
            <person name="Kodira C."/>
            <person name="Lennard N."/>
            <person name="Logue M.E."/>
            <person name="Martin R."/>
            <person name="Neiman A.M."/>
            <person name="Nikolaou E."/>
            <person name="Quail M.A."/>
            <person name="Quinn J."/>
            <person name="Santos M.C."/>
            <person name="Schmitzberger F.F."/>
            <person name="Sherlock G."/>
            <person name="Shah P."/>
            <person name="Silverstein K.A."/>
            <person name="Skrzypek M.S."/>
            <person name="Soll D."/>
            <person name="Staggs R."/>
            <person name="Stansfield I."/>
            <person name="Stumpf M.P."/>
            <person name="Sudbery P.E."/>
            <person name="Srikantha T."/>
            <person name="Zeng Q."/>
            <person name="Berman J."/>
            <person name="Berriman M."/>
            <person name="Heitman J."/>
            <person name="Gow N.A."/>
            <person name="Lorenz M.C."/>
            <person name="Birren B.W."/>
            <person name="Kellis M."/>
            <person name="Cuomo C.A."/>
        </authorList>
    </citation>
    <scope>NUCLEOTIDE SEQUENCE [LARGE SCALE GENOMIC DNA]</scope>
    <source>
        <strain evidence="10">ATCC 6260 / CBS 566 / DSM 6381 / JCM 1539 / NBRC 10279 / NRRL Y-324</strain>
    </source>
</reference>
<evidence type="ECO:0000256" key="1">
    <source>
        <dbReference type="ARBA" id="ARBA00004186"/>
    </source>
</evidence>
<protein>
    <recommendedName>
        <fullName evidence="3">Protein STU1</fullName>
    </recommendedName>
</protein>